<organism evidence="7 8">
    <name type="scientific">Novosphingobium bradum</name>
    <dbReference type="NCBI Taxonomy" id="1737444"/>
    <lineage>
        <taxon>Bacteria</taxon>
        <taxon>Pseudomonadati</taxon>
        <taxon>Pseudomonadota</taxon>
        <taxon>Alphaproteobacteria</taxon>
        <taxon>Sphingomonadales</taxon>
        <taxon>Sphingomonadaceae</taxon>
        <taxon>Novosphingobium</taxon>
    </lineage>
</organism>
<reference evidence="8" key="1">
    <citation type="journal article" date="2019" name="Int. J. Syst. Evol. Microbiol.">
        <title>The Global Catalogue of Microorganisms (GCM) 10K type strain sequencing project: providing services to taxonomists for standard genome sequencing and annotation.</title>
        <authorList>
            <consortium name="The Broad Institute Genomics Platform"/>
            <consortium name="The Broad Institute Genome Sequencing Center for Infectious Disease"/>
            <person name="Wu L."/>
            <person name="Ma J."/>
        </authorList>
    </citation>
    <scope>NUCLEOTIDE SEQUENCE [LARGE SCALE GENOMIC DNA]</scope>
    <source>
        <strain evidence="8">KCTC 42984</strain>
    </source>
</reference>
<dbReference type="InterPro" id="IPR000577">
    <property type="entry name" value="Carb_kinase_FGGY"/>
</dbReference>
<evidence type="ECO:0000256" key="3">
    <source>
        <dbReference type="ARBA" id="ARBA00022777"/>
    </source>
</evidence>
<dbReference type="Pfam" id="PF02782">
    <property type="entry name" value="FGGY_C"/>
    <property type="match status" value="1"/>
</dbReference>
<evidence type="ECO:0000256" key="4">
    <source>
        <dbReference type="RuleBase" id="RU003733"/>
    </source>
</evidence>
<gene>
    <name evidence="7" type="ORF">ACFOD9_07140</name>
</gene>
<evidence type="ECO:0000256" key="1">
    <source>
        <dbReference type="ARBA" id="ARBA00009156"/>
    </source>
</evidence>
<feature type="domain" description="Carbohydrate kinase FGGY N-terminal" evidence="5">
    <location>
        <begin position="7"/>
        <end position="247"/>
    </location>
</feature>
<evidence type="ECO:0000259" key="5">
    <source>
        <dbReference type="Pfam" id="PF00370"/>
    </source>
</evidence>
<dbReference type="CDD" id="cd07786">
    <property type="entry name" value="FGGY_EcGK_like"/>
    <property type="match status" value="1"/>
</dbReference>
<dbReference type="Pfam" id="PF00370">
    <property type="entry name" value="FGGY_N"/>
    <property type="match status" value="1"/>
</dbReference>
<keyword evidence="3 4" id="KW-0418">Kinase</keyword>
<evidence type="ECO:0000313" key="7">
    <source>
        <dbReference type="EMBL" id="MFC3174018.1"/>
    </source>
</evidence>
<dbReference type="GO" id="GO:0004370">
    <property type="term" value="F:glycerol kinase activity"/>
    <property type="evidence" value="ECO:0007669"/>
    <property type="project" value="UniProtKB-EC"/>
</dbReference>
<comment type="similarity">
    <text evidence="1 4">Belongs to the FGGY kinase family.</text>
</comment>
<dbReference type="InterPro" id="IPR018483">
    <property type="entry name" value="Carb_kinase_FGGY_CS"/>
</dbReference>
<dbReference type="EC" id="2.7.1.30" evidence="7"/>
<dbReference type="PROSITE" id="PS00445">
    <property type="entry name" value="FGGY_KINASES_2"/>
    <property type="match status" value="1"/>
</dbReference>
<dbReference type="PROSITE" id="PS00933">
    <property type="entry name" value="FGGY_KINASES_1"/>
    <property type="match status" value="1"/>
</dbReference>
<dbReference type="InterPro" id="IPR018485">
    <property type="entry name" value="FGGY_C"/>
</dbReference>
<sequence length="493" mass="52700">MQDSPLLIIDEGTTSTRAMLYRASGEIDGFCQSDLVQHYPTAGRVEHDAAEIWDKTLACARAMVERAGGADRIGAIGITNQRETVVAWDRATGEPVTRAIVWQDRRTADRCRELRDAGHEPMIKARTGLLLDPYFSATKMAWILENVPEARDLGSRLAFGTVESWLVWKLTGGLHISDASNASRTMLMPIDGHDWDDALLALHGVSRASLPEIVDMAGRFGSTRPELFGAPIPICGLAGDQQAATIGQNCLAPGDVKATLGTGAFVLANTGAQPPRSTHRLLGTVLTQLEGERTYALEGSIFVAGSLVKWLRDDMGLIGSAEETERLARSVPDSGGVCLLPALSGLGAPHWRAEARGVIAGLTHGTGRAHVVRAALESLAHQMHDLEQAYAGDGCVWRSLRLDGGMSANDWVAQDLADILRLPVERPRNVETTALGAAMLASVGCGLHASLSQAAAMRPGVARFVPGMEAGRRAARLDLWHELLARELGSLAG</sequence>
<keyword evidence="8" id="KW-1185">Reference proteome</keyword>
<accession>A0ABV7IMV1</accession>
<evidence type="ECO:0000313" key="8">
    <source>
        <dbReference type="Proteomes" id="UP001595604"/>
    </source>
</evidence>
<dbReference type="PANTHER" id="PTHR10196:SF78">
    <property type="entry name" value="GLYCEROL KINASE"/>
    <property type="match status" value="1"/>
</dbReference>
<dbReference type="NCBIfam" id="NF000756">
    <property type="entry name" value="PRK00047.1"/>
    <property type="match status" value="1"/>
</dbReference>
<dbReference type="SUPFAM" id="SSF53067">
    <property type="entry name" value="Actin-like ATPase domain"/>
    <property type="match status" value="2"/>
</dbReference>
<keyword evidence="2 4" id="KW-0808">Transferase</keyword>
<dbReference type="EMBL" id="JBHRTQ010000007">
    <property type="protein sequence ID" value="MFC3174018.1"/>
    <property type="molecule type" value="Genomic_DNA"/>
</dbReference>
<dbReference type="PIRSF" id="PIRSF000538">
    <property type="entry name" value="GlpK"/>
    <property type="match status" value="1"/>
</dbReference>
<evidence type="ECO:0000256" key="2">
    <source>
        <dbReference type="ARBA" id="ARBA00022679"/>
    </source>
</evidence>
<dbReference type="InterPro" id="IPR018484">
    <property type="entry name" value="FGGY_N"/>
</dbReference>
<feature type="domain" description="Carbohydrate kinase FGGY C-terminal" evidence="6">
    <location>
        <begin position="257"/>
        <end position="444"/>
    </location>
</feature>
<name>A0ABV7IMV1_9SPHN</name>
<dbReference type="Gene3D" id="3.30.420.40">
    <property type="match status" value="2"/>
</dbReference>
<dbReference type="RefSeq" id="WP_379509955.1">
    <property type="nucleotide sequence ID" value="NZ_JBHRTQ010000007.1"/>
</dbReference>
<evidence type="ECO:0000259" key="6">
    <source>
        <dbReference type="Pfam" id="PF02782"/>
    </source>
</evidence>
<protein>
    <submittedName>
        <fullName evidence="7">Glycerol kinase</fullName>
        <ecNumber evidence="7">2.7.1.30</ecNumber>
    </submittedName>
</protein>
<dbReference type="Proteomes" id="UP001595604">
    <property type="component" value="Unassembled WGS sequence"/>
</dbReference>
<dbReference type="PANTHER" id="PTHR10196">
    <property type="entry name" value="SUGAR KINASE"/>
    <property type="match status" value="1"/>
</dbReference>
<dbReference type="InterPro" id="IPR043129">
    <property type="entry name" value="ATPase_NBD"/>
</dbReference>
<comment type="caution">
    <text evidence="7">The sequence shown here is derived from an EMBL/GenBank/DDBJ whole genome shotgun (WGS) entry which is preliminary data.</text>
</comment>
<proteinExistence type="inferred from homology"/>